<keyword evidence="2" id="KW-1133">Transmembrane helix</keyword>
<protein>
    <submittedName>
        <fullName evidence="3">Uncharacterized protein</fullName>
    </submittedName>
</protein>
<evidence type="ECO:0000313" key="4">
    <source>
        <dbReference type="Proteomes" id="UP000828390"/>
    </source>
</evidence>
<dbReference type="EMBL" id="JAIWYP010000015">
    <property type="protein sequence ID" value="KAH3704470.1"/>
    <property type="molecule type" value="Genomic_DNA"/>
</dbReference>
<keyword evidence="2" id="KW-0472">Membrane</keyword>
<evidence type="ECO:0000256" key="1">
    <source>
        <dbReference type="SAM" id="MobiDB-lite"/>
    </source>
</evidence>
<feature type="transmembrane region" description="Helical" evidence="2">
    <location>
        <begin position="7"/>
        <end position="25"/>
    </location>
</feature>
<feature type="compositionally biased region" description="Basic and acidic residues" evidence="1">
    <location>
        <begin position="301"/>
        <end position="320"/>
    </location>
</feature>
<dbReference type="Proteomes" id="UP000828390">
    <property type="component" value="Unassembled WGS sequence"/>
</dbReference>
<name>A0A9D3YSR0_DREPO</name>
<organism evidence="3 4">
    <name type="scientific">Dreissena polymorpha</name>
    <name type="common">Zebra mussel</name>
    <name type="synonym">Mytilus polymorpha</name>
    <dbReference type="NCBI Taxonomy" id="45954"/>
    <lineage>
        <taxon>Eukaryota</taxon>
        <taxon>Metazoa</taxon>
        <taxon>Spiralia</taxon>
        <taxon>Lophotrochozoa</taxon>
        <taxon>Mollusca</taxon>
        <taxon>Bivalvia</taxon>
        <taxon>Autobranchia</taxon>
        <taxon>Heteroconchia</taxon>
        <taxon>Euheterodonta</taxon>
        <taxon>Imparidentia</taxon>
        <taxon>Neoheterodontei</taxon>
        <taxon>Myida</taxon>
        <taxon>Dreissenoidea</taxon>
        <taxon>Dreissenidae</taxon>
        <taxon>Dreissena</taxon>
    </lineage>
</organism>
<evidence type="ECO:0000313" key="3">
    <source>
        <dbReference type="EMBL" id="KAH3704470.1"/>
    </source>
</evidence>
<sequence length="371" mass="40366">MCAEIRLFSVLFIIGYSLFWVALFTPCVHSCVAISKIVTGGCRLTVLNPDSIFYDNNVTLVFTLVQRSIEDKPELISNFNNTVKHTFNTIVNDTYTFTFVLPRVSGVNAEDYYVKTDKCSSGVVRICPLVKPTTPSQSPKPEVTSVVSTLTTKQGLTSSAQITQSSTETTRSTQTSSAQSTWRINDKPSDTSSTTKSQPIYNEANTDSIDARVLNQSAANDGSQNVIIAVACVVSVVIIVIAVVIAVVCMKRKRRSMANVPLQDTPREDQVAQEEGYASIGGSECQYAVVNKPKKLSTLQEKQDSPVENKPMEIQSKPEKPSGAGELIYADLDKEALTAKPINSTPAGTVEYVGIDFARTVALPDANKQEE</sequence>
<feature type="compositionally biased region" description="Low complexity" evidence="1">
    <location>
        <begin position="161"/>
        <end position="181"/>
    </location>
</feature>
<evidence type="ECO:0000256" key="2">
    <source>
        <dbReference type="SAM" id="Phobius"/>
    </source>
</evidence>
<accession>A0A9D3YSR0</accession>
<dbReference type="AlphaFoldDB" id="A0A9D3YSR0"/>
<feature type="region of interest" description="Disordered" evidence="1">
    <location>
        <begin position="158"/>
        <end position="204"/>
    </location>
</feature>
<comment type="caution">
    <text evidence="3">The sequence shown here is derived from an EMBL/GenBank/DDBJ whole genome shotgun (WGS) entry which is preliminary data.</text>
</comment>
<gene>
    <name evidence="3" type="ORF">DPMN_079526</name>
</gene>
<keyword evidence="4" id="KW-1185">Reference proteome</keyword>
<feature type="transmembrane region" description="Helical" evidence="2">
    <location>
        <begin position="226"/>
        <end position="249"/>
    </location>
</feature>
<reference evidence="3" key="1">
    <citation type="journal article" date="2019" name="bioRxiv">
        <title>The Genome of the Zebra Mussel, Dreissena polymorpha: A Resource for Invasive Species Research.</title>
        <authorList>
            <person name="McCartney M.A."/>
            <person name="Auch B."/>
            <person name="Kono T."/>
            <person name="Mallez S."/>
            <person name="Zhang Y."/>
            <person name="Obille A."/>
            <person name="Becker A."/>
            <person name="Abrahante J.E."/>
            <person name="Garbe J."/>
            <person name="Badalamenti J.P."/>
            <person name="Herman A."/>
            <person name="Mangelson H."/>
            <person name="Liachko I."/>
            <person name="Sullivan S."/>
            <person name="Sone E.D."/>
            <person name="Koren S."/>
            <person name="Silverstein K.A.T."/>
            <person name="Beckman K.B."/>
            <person name="Gohl D.M."/>
        </authorList>
    </citation>
    <scope>NUCLEOTIDE SEQUENCE</scope>
    <source>
        <strain evidence="3">Duluth1</strain>
        <tissue evidence="3">Whole animal</tissue>
    </source>
</reference>
<proteinExistence type="predicted"/>
<feature type="region of interest" description="Disordered" evidence="1">
    <location>
        <begin position="298"/>
        <end position="324"/>
    </location>
</feature>
<reference evidence="3" key="2">
    <citation type="submission" date="2020-11" db="EMBL/GenBank/DDBJ databases">
        <authorList>
            <person name="McCartney M.A."/>
            <person name="Auch B."/>
            <person name="Kono T."/>
            <person name="Mallez S."/>
            <person name="Becker A."/>
            <person name="Gohl D.M."/>
            <person name="Silverstein K.A.T."/>
            <person name="Koren S."/>
            <person name="Bechman K.B."/>
            <person name="Herman A."/>
            <person name="Abrahante J.E."/>
            <person name="Garbe J."/>
        </authorList>
    </citation>
    <scope>NUCLEOTIDE SEQUENCE</scope>
    <source>
        <strain evidence="3">Duluth1</strain>
        <tissue evidence="3">Whole animal</tissue>
    </source>
</reference>
<keyword evidence="2" id="KW-0812">Transmembrane</keyword>